<keyword evidence="1" id="KW-0812">Transmembrane</keyword>
<accession>A0AAD8XT43</accession>
<evidence type="ECO:0000313" key="2">
    <source>
        <dbReference type="EMBL" id="KAK1733356.1"/>
    </source>
</evidence>
<feature type="transmembrane region" description="Helical" evidence="1">
    <location>
        <begin position="26"/>
        <end position="50"/>
    </location>
</feature>
<gene>
    <name evidence="2" type="ORF">QTG54_015915</name>
</gene>
<protein>
    <submittedName>
        <fullName evidence="2">Uncharacterized protein</fullName>
    </submittedName>
</protein>
<dbReference type="EMBL" id="JATAAI010000050">
    <property type="protein sequence ID" value="KAK1733356.1"/>
    <property type="molecule type" value="Genomic_DNA"/>
</dbReference>
<evidence type="ECO:0000313" key="3">
    <source>
        <dbReference type="Proteomes" id="UP001224775"/>
    </source>
</evidence>
<dbReference type="AlphaFoldDB" id="A0AAD8XT43"/>
<organism evidence="2 3">
    <name type="scientific">Skeletonema marinoi</name>
    <dbReference type="NCBI Taxonomy" id="267567"/>
    <lineage>
        <taxon>Eukaryota</taxon>
        <taxon>Sar</taxon>
        <taxon>Stramenopiles</taxon>
        <taxon>Ochrophyta</taxon>
        <taxon>Bacillariophyta</taxon>
        <taxon>Coscinodiscophyceae</taxon>
        <taxon>Thalassiosirophycidae</taxon>
        <taxon>Thalassiosirales</taxon>
        <taxon>Skeletonemataceae</taxon>
        <taxon>Skeletonema</taxon>
        <taxon>Skeletonema marinoi-dohrnii complex</taxon>
    </lineage>
</organism>
<dbReference type="Proteomes" id="UP001224775">
    <property type="component" value="Unassembled WGS sequence"/>
</dbReference>
<proteinExistence type="predicted"/>
<name>A0AAD8XT43_9STRA</name>
<sequence length="87" mass="9491">MLLCHLFCPPSADLDLVGPTVQSCSVCCFFFFLPAAAALLLLDLLLLLLSFEVTRASVEPAVLVVRLDRSILYSFAVIAAFICCLCY</sequence>
<keyword evidence="1" id="KW-0472">Membrane</keyword>
<reference evidence="2" key="1">
    <citation type="submission" date="2023-06" db="EMBL/GenBank/DDBJ databases">
        <title>Survivors Of The Sea: Transcriptome response of Skeletonema marinoi to long-term dormancy.</title>
        <authorList>
            <person name="Pinder M.I.M."/>
            <person name="Kourtchenko O."/>
            <person name="Robertson E.K."/>
            <person name="Larsson T."/>
            <person name="Maumus F."/>
            <person name="Osuna-Cruz C.M."/>
            <person name="Vancaester E."/>
            <person name="Stenow R."/>
            <person name="Vandepoele K."/>
            <person name="Ploug H."/>
            <person name="Bruchert V."/>
            <person name="Godhe A."/>
            <person name="Topel M."/>
        </authorList>
    </citation>
    <scope>NUCLEOTIDE SEQUENCE</scope>
    <source>
        <strain evidence="2">R05AC</strain>
    </source>
</reference>
<keyword evidence="1" id="KW-1133">Transmembrane helix</keyword>
<evidence type="ECO:0000256" key="1">
    <source>
        <dbReference type="SAM" id="Phobius"/>
    </source>
</evidence>
<keyword evidence="3" id="KW-1185">Reference proteome</keyword>
<comment type="caution">
    <text evidence="2">The sequence shown here is derived from an EMBL/GenBank/DDBJ whole genome shotgun (WGS) entry which is preliminary data.</text>
</comment>